<dbReference type="RefSeq" id="WP_155093477.1">
    <property type="nucleotide sequence ID" value="NZ_CP102754.1"/>
</dbReference>
<evidence type="ECO:0000313" key="6">
    <source>
        <dbReference type="Proteomes" id="UP000438760"/>
    </source>
</evidence>
<comment type="similarity">
    <text evidence="3 4">Belongs to the cyclic nucleotide phosphodiesterase class-II family.</text>
</comment>
<evidence type="ECO:0000256" key="3">
    <source>
        <dbReference type="ARBA" id="ARBA00025762"/>
    </source>
</evidence>
<dbReference type="Gene3D" id="3.60.15.10">
    <property type="entry name" value="Ribonuclease Z/Hydroxyacylglutathione hydrolase-like"/>
    <property type="match status" value="1"/>
</dbReference>
<dbReference type="GO" id="GO:0047555">
    <property type="term" value="F:3',5'-cyclic-GMP phosphodiesterase activity"/>
    <property type="evidence" value="ECO:0007669"/>
    <property type="project" value="TreeGrafter"/>
</dbReference>
<dbReference type="Pfam" id="PF02112">
    <property type="entry name" value="PDEase_II"/>
    <property type="match status" value="1"/>
</dbReference>
<dbReference type="GO" id="GO:0006198">
    <property type="term" value="P:cAMP catabolic process"/>
    <property type="evidence" value="ECO:0007669"/>
    <property type="project" value="UniProtKB-UniRule"/>
</dbReference>
<proteinExistence type="inferred from homology"/>
<dbReference type="CDD" id="cd07735">
    <property type="entry name" value="class_II_PDE_MBL-fold"/>
    <property type="match status" value="1"/>
</dbReference>
<dbReference type="GO" id="GO:1902660">
    <property type="term" value="P:negative regulation of glucose mediated signaling pathway"/>
    <property type="evidence" value="ECO:0007669"/>
    <property type="project" value="TreeGrafter"/>
</dbReference>
<dbReference type="GO" id="GO:0004115">
    <property type="term" value="F:3',5'-cyclic-AMP phosphodiesterase activity"/>
    <property type="evidence" value="ECO:0007669"/>
    <property type="project" value="UniProtKB-UniRule"/>
</dbReference>
<dbReference type="Proteomes" id="UP000438760">
    <property type="component" value="Unassembled WGS sequence"/>
</dbReference>
<gene>
    <name evidence="5" type="ORF">GJV76_15460</name>
</gene>
<evidence type="ECO:0000256" key="1">
    <source>
        <dbReference type="ARBA" id="ARBA00022801"/>
    </source>
</evidence>
<dbReference type="PRINTS" id="PR00388">
    <property type="entry name" value="PDIESTERASE2"/>
</dbReference>
<evidence type="ECO:0000256" key="2">
    <source>
        <dbReference type="ARBA" id="ARBA00023149"/>
    </source>
</evidence>
<name>A0A6I3LNN1_9FLAO</name>
<dbReference type="OrthoDB" id="9803916at2"/>
<accession>A0A6I3LNN1</accession>
<sequence length="312" mass="35409">MKKILLSIFILISTLTYSQKLEIIPLGVYGGGIESNLSSYLIGIENSKSYISLDAGTIRAGINKTIEYNTFDDTTENILQNYIKGYFITHGHLDHLAGLIINSPDDSSKPIYGLPFVIDVFKNNYFKNASWANFGNEGEKPIIGKYIYHKLTPFRTFKLENTTLSAEVFELSHVNPQKSSAILIQNNDEYVLYFGDTGADRIEKSDNLNRIWEYIAPLVKNRNLQTILIEVSFPNSQPEDKLFGHLTPNLLNEELTKLAQYTDSQTLKDLNIIVTHLKPVGNQIETIKQELEQNNPLQVKYIFPEQGKKISL</sequence>
<dbReference type="InterPro" id="IPR024225">
    <property type="entry name" value="cAMP-PdiesteraseII_CS"/>
</dbReference>
<dbReference type="SUPFAM" id="SSF56281">
    <property type="entry name" value="Metallo-hydrolase/oxidoreductase"/>
    <property type="match status" value="1"/>
</dbReference>
<dbReference type="InterPro" id="IPR000396">
    <property type="entry name" value="Pdiesterase2"/>
</dbReference>
<keyword evidence="2 4" id="KW-0114">cAMP</keyword>
<evidence type="ECO:0000313" key="5">
    <source>
        <dbReference type="EMBL" id="MTG99494.1"/>
    </source>
</evidence>
<reference evidence="5 6" key="1">
    <citation type="submission" date="2019-11" db="EMBL/GenBank/DDBJ databases">
        <title>Genome of Strain BIT-d1.</title>
        <authorList>
            <person name="Yang Y."/>
        </authorList>
    </citation>
    <scope>NUCLEOTIDE SEQUENCE [LARGE SCALE GENOMIC DNA]</scope>
    <source>
        <strain evidence="5 6">BIT-d1</strain>
    </source>
</reference>
<keyword evidence="1 4" id="KW-0378">Hydrolase</keyword>
<keyword evidence="6" id="KW-1185">Reference proteome</keyword>
<dbReference type="PANTHER" id="PTHR28283">
    <property type="entry name" value="3',5'-CYCLIC-NUCLEOTIDE PHOSPHODIESTERASE 1"/>
    <property type="match status" value="1"/>
</dbReference>
<dbReference type="InterPro" id="IPR036866">
    <property type="entry name" value="RibonucZ/Hydroxyglut_hydro"/>
</dbReference>
<protein>
    <submittedName>
        <fullName evidence="5">3',5'-cyclic-nucleotide phosphodiesterase</fullName>
    </submittedName>
</protein>
<dbReference type="AlphaFoldDB" id="A0A6I3LNN1"/>
<comment type="caution">
    <text evidence="5">The sequence shown here is derived from an EMBL/GenBank/DDBJ whole genome shotgun (WGS) entry which is preliminary data.</text>
</comment>
<evidence type="ECO:0000256" key="4">
    <source>
        <dbReference type="PIRNR" id="PIRNR000962"/>
    </source>
</evidence>
<organism evidence="5 6">
    <name type="scientific">Myroides albus</name>
    <dbReference type="NCBI Taxonomy" id="2562892"/>
    <lineage>
        <taxon>Bacteria</taxon>
        <taxon>Pseudomonadati</taxon>
        <taxon>Bacteroidota</taxon>
        <taxon>Flavobacteriia</taxon>
        <taxon>Flavobacteriales</taxon>
        <taxon>Flavobacteriaceae</taxon>
        <taxon>Myroides</taxon>
    </lineage>
</organism>
<dbReference type="PIRSF" id="PIRSF000962">
    <property type="entry name" value="Cyc_nuc_PDEase"/>
    <property type="match status" value="1"/>
</dbReference>
<dbReference type="PROSITE" id="PS00607">
    <property type="entry name" value="PDEASE_II"/>
    <property type="match status" value="1"/>
</dbReference>
<dbReference type="EMBL" id="WMJX01000106">
    <property type="protein sequence ID" value="MTG99494.1"/>
    <property type="molecule type" value="Genomic_DNA"/>
</dbReference>
<dbReference type="PANTHER" id="PTHR28283:SF1">
    <property type="entry name" value="3',5'-CYCLIC-NUCLEOTIDE PHOSPHODIESTERASE 1"/>
    <property type="match status" value="1"/>
</dbReference>